<sequence>MDLETLLAEAQGLVRPWTMLTTEPTSPDQPIAGYSATIKNQPSDCFGYEIMIALYAQTTTSLPPLDAVLRFGSTAIQAWSKPFCEDNNWLCADDMPDRSLVDAYETVYQAQHPRYCENAIASIGGWHMVWPDGDWAELLEQQLLVCTYAEAEPWLEVWIDRSRNLKVVECFS</sequence>
<evidence type="ECO:0000313" key="1">
    <source>
        <dbReference type="EMBL" id="GAA5530241.1"/>
    </source>
</evidence>
<accession>A0ABP9X5W6</accession>
<keyword evidence="2" id="KW-1185">Reference proteome</keyword>
<dbReference type="EMBL" id="BAABRU010000016">
    <property type="protein sequence ID" value="GAA5530241.1"/>
    <property type="molecule type" value="Genomic_DNA"/>
</dbReference>
<proteinExistence type="predicted"/>
<organism evidence="1 2">
    <name type="scientific">Herpetosiphon gulosus</name>
    <dbReference type="NCBI Taxonomy" id="1973496"/>
    <lineage>
        <taxon>Bacteria</taxon>
        <taxon>Bacillati</taxon>
        <taxon>Chloroflexota</taxon>
        <taxon>Chloroflexia</taxon>
        <taxon>Herpetosiphonales</taxon>
        <taxon>Herpetosiphonaceae</taxon>
        <taxon>Herpetosiphon</taxon>
    </lineage>
</organism>
<dbReference type="RefSeq" id="WP_345723838.1">
    <property type="nucleotide sequence ID" value="NZ_BAABRU010000016.1"/>
</dbReference>
<dbReference type="Proteomes" id="UP001428290">
    <property type="component" value="Unassembled WGS sequence"/>
</dbReference>
<protein>
    <submittedName>
        <fullName evidence="1">Uncharacterized protein</fullName>
    </submittedName>
</protein>
<gene>
    <name evidence="1" type="ORF">Hgul01_04059</name>
</gene>
<reference evidence="1 2" key="1">
    <citation type="submission" date="2024-02" db="EMBL/GenBank/DDBJ databases">
        <title>Herpetosiphon gulosus NBRC 112829.</title>
        <authorList>
            <person name="Ichikawa N."/>
            <person name="Katano-Makiyama Y."/>
            <person name="Hidaka K."/>
        </authorList>
    </citation>
    <scope>NUCLEOTIDE SEQUENCE [LARGE SCALE GENOMIC DNA]</scope>
    <source>
        <strain evidence="1 2">NBRC 112829</strain>
    </source>
</reference>
<comment type="caution">
    <text evidence="1">The sequence shown here is derived from an EMBL/GenBank/DDBJ whole genome shotgun (WGS) entry which is preliminary data.</text>
</comment>
<evidence type="ECO:0000313" key="2">
    <source>
        <dbReference type="Proteomes" id="UP001428290"/>
    </source>
</evidence>
<name>A0ABP9X5W6_9CHLR</name>